<evidence type="ECO:0000256" key="2">
    <source>
        <dbReference type="ARBA" id="ARBA00009127"/>
    </source>
</evidence>
<dbReference type="KEGG" id="osn:115224275"/>
<keyword evidence="4" id="KW-0732">Signal</keyword>
<reference evidence="6" key="1">
    <citation type="submission" date="2025-08" db="UniProtKB">
        <authorList>
            <consortium name="RefSeq"/>
        </authorList>
    </citation>
    <scope>IDENTIFICATION</scope>
</reference>
<proteinExistence type="inferred from homology"/>
<dbReference type="Proteomes" id="UP000515154">
    <property type="component" value="Linkage group LG25"/>
</dbReference>
<comment type="similarity">
    <text evidence="2">Belongs to the major royal jelly protein family.</text>
</comment>
<organism evidence="5 6">
    <name type="scientific">Octopus sinensis</name>
    <name type="common">East Asian common octopus</name>
    <dbReference type="NCBI Taxonomy" id="2607531"/>
    <lineage>
        <taxon>Eukaryota</taxon>
        <taxon>Metazoa</taxon>
        <taxon>Spiralia</taxon>
        <taxon>Lophotrochozoa</taxon>
        <taxon>Mollusca</taxon>
        <taxon>Cephalopoda</taxon>
        <taxon>Coleoidea</taxon>
        <taxon>Octopodiformes</taxon>
        <taxon>Octopoda</taxon>
        <taxon>Incirrata</taxon>
        <taxon>Octopodidae</taxon>
        <taxon>Octopus</taxon>
    </lineage>
</organism>
<evidence type="ECO:0000256" key="1">
    <source>
        <dbReference type="ARBA" id="ARBA00004613"/>
    </source>
</evidence>
<dbReference type="AlphaFoldDB" id="A0A6P7TPR5"/>
<feature type="chain" id="PRO_5028356767" evidence="4">
    <location>
        <begin position="21"/>
        <end position="407"/>
    </location>
</feature>
<feature type="signal peptide" evidence="4">
    <location>
        <begin position="1"/>
        <end position="20"/>
    </location>
</feature>
<evidence type="ECO:0000313" key="6">
    <source>
        <dbReference type="RefSeq" id="XP_029650946.1"/>
    </source>
</evidence>
<dbReference type="Gene3D" id="2.120.10.30">
    <property type="entry name" value="TolB, C-terminal domain"/>
    <property type="match status" value="1"/>
</dbReference>
<dbReference type="InterPro" id="IPR011042">
    <property type="entry name" value="6-blade_b-propeller_TolB-like"/>
</dbReference>
<dbReference type="SUPFAM" id="SSF75011">
    <property type="entry name" value="3-carboxy-cis,cis-mucoante lactonizing enzyme"/>
    <property type="match status" value="1"/>
</dbReference>
<protein>
    <submittedName>
        <fullName evidence="6">Uncharacterized protein LOC115224275</fullName>
    </submittedName>
</protein>
<dbReference type="GO" id="GO:0005576">
    <property type="term" value="C:extracellular region"/>
    <property type="evidence" value="ECO:0007669"/>
    <property type="project" value="UniProtKB-SubCell"/>
</dbReference>
<dbReference type="InterPro" id="IPR017996">
    <property type="entry name" value="MRJP/yellow-related"/>
</dbReference>
<dbReference type="PANTHER" id="PTHR10009">
    <property type="entry name" value="PROTEIN YELLOW-RELATED"/>
    <property type="match status" value="1"/>
</dbReference>
<evidence type="ECO:0000256" key="4">
    <source>
        <dbReference type="SAM" id="SignalP"/>
    </source>
</evidence>
<evidence type="ECO:0000256" key="3">
    <source>
        <dbReference type="ARBA" id="ARBA00022525"/>
    </source>
</evidence>
<keyword evidence="5" id="KW-1185">Reference proteome</keyword>
<dbReference type="PANTHER" id="PTHR10009:SF18">
    <property type="entry name" value="PROTEIN YELLOW-LIKE PROTEIN"/>
    <property type="match status" value="1"/>
</dbReference>
<gene>
    <name evidence="6" type="primary">LOC115224275</name>
</gene>
<keyword evidence="3" id="KW-0964">Secreted</keyword>
<sequence>MQIYWNILVFFATSTVSVLGDIKQDVVYEFSSLTFESVSGVHSSSENVVTGIQVYNDTVYVNIPRLTPNVPVTLATVAKKNGKVVFKPFPTLQYQTLGNCDALQSVGAIRVVRKTNLLYIADNKYLDCNAKLIIFDLVKRTIKKKYEFSSSDIDEKLNSTQFEDIVVDGAGNAYIANAGKPGSIIVYRNKMSKSFVFYDRMLEIIDPVTFKFGNDSYNVNQSISEMTLSPDDDYLFFVIHYKKTVQVPTKSFEDIATRTRLQKIRTIGTKLAKGFGMLMGWRYMYLTGVEDKVVYVWDRNADLEKQKGIVKYAGLVTMETQKELKVSPELSLHPGKMSFDNHGNLWIITTDYQLYFRNSTEGEGYETKIVKLKVDDSREKRTTSTAALDRKLLILLIIATVMLCIVL</sequence>
<dbReference type="RefSeq" id="XP_029650946.1">
    <property type="nucleotide sequence ID" value="XM_029795086.2"/>
</dbReference>
<name>A0A6P7TPR5_9MOLL</name>
<accession>A0A6P7TPR5</accession>
<comment type="subcellular location">
    <subcellularLocation>
        <location evidence="1">Secreted</location>
    </subcellularLocation>
</comment>
<dbReference type="Pfam" id="PF03022">
    <property type="entry name" value="MRJP"/>
    <property type="match status" value="1"/>
</dbReference>
<evidence type="ECO:0000313" key="5">
    <source>
        <dbReference type="Proteomes" id="UP000515154"/>
    </source>
</evidence>